<keyword evidence="5" id="KW-0998">Cell outer membrane</keyword>
<evidence type="ECO:0000256" key="4">
    <source>
        <dbReference type="ARBA" id="ARBA00023136"/>
    </source>
</evidence>
<comment type="similarity">
    <text evidence="2">Belongs to the SusD family.</text>
</comment>
<keyword evidence="3 6" id="KW-0732">Signal</keyword>
<keyword evidence="4" id="KW-0472">Membrane</keyword>
<feature type="signal peptide" evidence="6">
    <location>
        <begin position="1"/>
        <end position="19"/>
    </location>
</feature>
<keyword evidence="10" id="KW-1185">Reference proteome</keyword>
<accession>A0ABY4D2T7</accession>
<dbReference type="PROSITE" id="PS51257">
    <property type="entry name" value="PROKAR_LIPOPROTEIN"/>
    <property type="match status" value="1"/>
</dbReference>
<proteinExistence type="inferred from homology"/>
<evidence type="ECO:0000256" key="1">
    <source>
        <dbReference type="ARBA" id="ARBA00004442"/>
    </source>
</evidence>
<dbReference type="Gene3D" id="1.25.40.10">
    <property type="entry name" value="Tetratricopeptide repeat domain"/>
    <property type="match status" value="1"/>
</dbReference>
<dbReference type="InterPro" id="IPR012944">
    <property type="entry name" value="SusD_RagB_dom"/>
</dbReference>
<dbReference type="Proteomes" id="UP000831113">
    <property type="component" value="Chromosome"/>
</dbReference>
<evidence type="ECO:0000259" key="8">
    <source>
        <dbReference type="Pfam" id="PF14322"/>
    </source>
</evidence>
<evidence type="ECO:0000256" key="6">
    <source>
        <dbReference type="SAM" id="SignalP"/>
    </source>
</evidence>
<feature type="domain" description="SusD-like N-terminal" evidence="8">
    <location>
        <begin position="97"/>
        <end position="250"/>
    </location>
</feature>
<dbReference type="Pfam" id="PF14322">
    <property type="entry name" value="SusD-like_3"/>
    <property type="match status" value="1"/>
</dbReference>
<evidence type="ECO:0000256" key="3">
    <source>
        <dbReference type="ARBA" id="ARBA00022729"/>
    </source>
</evidence>
<comment type="subcellular location">
    <subcellularLocation>
        <location evidence="1">Cell outer membrane</location>
    </subcellularLocation>
</comment>
<evidence type="ECO:0000313" key="10">
    <source>
        <dbReference type="Proteomes" id="UP000831113"/>
    </source>
</evidence>
<name>A0ABY4D2T7_9BACT</name>
<sequence length="548" mass="60655">MHKNIFRGLVAVATGLALATGTTSCTDELDQQPKFETTPDKVYVDLNGYRSVLAKLYGGFALTGQTGPNGAGDIGGIDEGTSDYIRQYWSAQELTTDEAVVNWNDLGIRDWHNMNWDSSNPLLRGLYSRIYFEIAACNEFIRESSDDKLAARLQATDVAAVKQYRAEARFLRAVAYMHAMDLFGNGPFVTEADQVGFTSPQYYTRPQFFAFVEQELTALATDPDFAEPRTNEYARVDKAAAWAMLSRLYLNAEVYTGTARYADAATQAKKVIDTGGYSLVTTPAGNVSSAYGRLFLADNNTAPARAEIIWPIAFDVNNTQSYGGTTFLVNGATGSSAAWQARVGQSTGWTGLRTTQNLFNLFPDTARDTRGRFWTKKADNSNRSLEITDLYDFEQGYGVVKFRNINSAGVGQGGAQNFSSVDFPMIRLAEVMLTYAEAATRGAGDRAVALNYVNQIRARAFNNQPGSAITAAQLTPEFILDERGRELYWEAHRRTDLVRYKRFVEGSYLWPWKAGAAAGRAADPWRNIFPIPASDISANQNLKQNDRY</sequence>
<protein>
    <submittedName>
        <fullName evidence="9">RagB/SusD family nutrient uptake outer membrane protein</fullName>
    </submittedName>
</protein>
<dbReference type="Gene3D" id="1.10.3780.10">
    <property type="entry name" value="SusD-like"/>
    <property type="match status" value="1"/>
</dbReference>
<evidence type="ECO:0000259" key="7">
    <source>
        <dbReference type="Pfam" id="PF07980"/>
    </source>
</evidence>
<gene>
    <name evidence="9" type="ORF">MTX78_08645</name>
</gene>
<dbReference type="EMBL" id="CP094669">
    <property type="protein sequence ID" value="UOG76657.1"/>
    <property type="molecule type" value="Genomic_DNA"/>
</dbReference>
<dbReference type="RefSeq" id="WP_243801749.1">
    <property type="nucleotide sequence ID" value="NZ_CP094669.1"/>
</dbReference>
<dbReference type="CDD" id="cd08977">
    <property type="entry name" value="SusD"/>
    <property type="match status" value="1"/>
</dbReference>
<evidence type="ECO:0000256" key="5">
    <source>
        <dbReference type="ARBA" id="ARBA00023237"/>
    </source>
</evidence>
<feature type="domain" description="RagB/SusD" evidence="7">
    <location>
        <begin position="394"/>
        <end position="548"/>
    </location>
</feature>
<evidence type="ECO:0000313" key="9">
    <source>
        <dbReference type="EMBL" id="UOG76657.1"/>
    </source>
</evidence>
<dbReference type="Gene3D" id="1.25.40.390">
    <property type="match status" value="1"/>
</dbReference>
<feature type="chain" id="PRO_5045974983" evidence="6">
    <location>
        <begin position="20"/>
        <end position="548"/>
    </location>
</feature>
<reference evidence="9 10" key="1">
    <citation type="submission" date="2022-03" db="EMBL/GenBank/DDBJ databases">
        <title>Hymenobactersp. isolated from the air.</title>
        <authorList>
            <person name="Won M."/>
            <person name="Kwon S.-W."/>
        </authorList>
    </citation>
    <scope>NUCLEOTIDE SEQUENCE [LARGE SCALE GENOMIC DNA]</scope>
    <source>
        <strain evidence="9 10">KACC 21982</strain>
    </source>
</reference>
<dbReference type="InterPro" id="IPR033985">
    <property type="entry name" value="SusD-like_N"/>
</dbReference>
<dbReference type="SUPFAM" id="SSF48452">
    <property type="entry name" value="TPR-like"/>
    <property type="match status" value="1"/>
</dbReference>
<evidence type="ECO:0000256" key="2">
    <source>
        <dbReference type="ARBA" id="ARBA00006275"/>
    </source>
</evidence>
<organism evidence="9 10">
    <name type="scientific">Hymenobacter tibetensis</name>
    <dbReference type="NCBI Taxonomy" id="497967"/>
    <lineage>
        <taxon>Bacteria</taxon>
        <taxon>Pseudomonadati</taxon>
        <taxon>Bacteroidota</taxon>
        <taxon>Cytophagia</taxon>
        <taxon>Cytophagales</taxon>
        <taxon>Hymenobacteraceae</taxon>
        <taxon>Hymenobacter</taxon>
    </lineage>
</organism>
<dbReference type="InterPro" id="IPR011990">
    <property type="entry name" value="TPR-like_helical_dom_sf"/>
</dbReference>
<dbReference type="Pfam" id="PF07980">
    <property type="entry name" value="SusD_RagB"/>
    <property type="match status" value="1"/>
</dbReference>